<dbReference type="GO" id="GO:0019179">
    <property type="term" value="F:dTDP-4-amino-4,6-dideoxy-D-glucose transaminase activity"/>
    <property type="evidence" value="ECO:0007669"/>
    <property type="project" value="UniProtKB-EC"/>
</dbReference>
<name>A0A644VIH7_9ZZZZ</name>
<reference evidence="2" key="1">
    <citation type="submission" date="2019-08" db="EMBL/GenBank/DDBJ databases">
        <authorList>
            <person name="Kucharzyk K."/>
            <person name="Murdoch R.W."/>
            <person name="Higgins S."/>
            <person name="Loffler F."/>
        </authorList>
    </citation>
    <scope>NUCLEOTIDE SEQUENCE</scope>
</reference>
<dbReference type="PANTHER" id="PTHR30244:SF9">
    <property type="entry name" value="PROTEIN RV3402C"/>
    <property type="match status" value="1"/>
</dbReference>
<proteinExistence type="predicted"/>
<dbReference type="PIRSF" id="PIRSF000390">
    <property type="entry name" value="PLP_StrS"/>
    <property type="match status" value="1"/>
</dbReference>
<keyword evidence="2" id="KW-0808">Transferase</keyword>
<sequence length="360" mass="41233">MINVTKTYLPDKKKYQSYVDSIFESGWITNNGSLVNQLEKELCAYLNVEHLLLVSNGTLALQIAFKALGLNGEVVTTPFSFVATTGSLVWEHLTPVFADINPDTYNIDVQKVKRMITKKTSAVLPVHVFGNACEVEELELICKEHDLKLIFDAAHAFDVKNDLRNVLNYGDASTLSFHATKIFHTIEGGAIVFKRKEDYDKARLLINFGISGYDQVDTVGINCKMNEFQAAMGLAVLSEMSEIIERRSKVWIRYFDQFKSFRDIQLQKMNSDFSNNHAYFPVVFKDEETTLRIKKILNEQQIFPRRYFYPSLNKLNYLNEYQPCPVSEDIVTRILCLPMYGDLEASVQDQIIEIVCNNLK</sequence>
<accession>A0A644VIH7</accession>
<gene>
    <name evidence="2" type="primary">vioA_3</name>
    <name evidence="2" type="ORF">SDC9_37201</name>
</gene>
<dbReference type="AlphaFoldDB" id="A0A644VIH7"/>
<dbReference type="GO" id="GO:0030170">
    <property type="term" value="F:pyridoxal phosphate binding"/>
    <property type="evidence" value="ECO:0007669"/>
    <property type="project" value="TreeGrafter"/>
</dbReference>
<dbReference type="Pfam" id="PF01041">
    <property type="entry name" value="DegT_DnrJ_EryC1"/>
    <property type="match status" value="1"/>
</dbReference>
<dbReference type="PANTHER" id="PTHR30244">
    <property type="entry name" value="TRANSAMINASE"/>
    <property type="match status" value="1"/>
</dbReference>
<dbReference type="CDD" id="cd00616">
    <property type="entry name" value="AHBA_syn"/>
    <property type="match status" value="1"/>
</dbReference>
<dbReference type="InterPro" id="IPR015421">
    <property type="entry name" value="PyrdxlP-dep_Trfase_major"/>
</dbReference>
<evidence type="ECO:0000313" key="2">
    <source>
        <dbReference type="EMBL" id="MPL91138.1"/>
    </source>
</evidence>
<evidence type="ECO:0000256" key="1">
    <source>
        <dbReference type="ARBA" id="ARBA00022898"/>
    </source>
</evidence>
<dbReference type="SUPFAM" id="SSF53383">
    <property type="entry name" value="PLP-dependent transferases"/>
    <property type="match status" value="1"/>
</dbReference>
<dbReference type="EC" id="2.6.1.33" evidence="2"/>
<comment type="caution">
    <text evidence="2">The sequence shown here is derived from an EMBL/GenBank/DDBJ whole genome shotgun (WGS) entry which is preliminary data.</text>
</comment>
<dbReference type="InterPro" id="IPR015424">
    <property type="entry name" value="PyrdxlP-dep_Trfase"/>
</dbReference>
<organism evidence="2">
    <name type="scientific">bioreactor metagenome</name>
    <dbReference type="NCBI Taxonomy" id="1076179"/>
    <lineage>
        <taxon>unclassified sequences</taxon>
        <taxon>metagenomes</taxon>
        <taxon>ecological metagenomes</taxon>
    </lineage>
</organism>
<keyword evidence="1" id="KW-0663">Pyridoxal phosphate</keyword>
<keyword evidence="2" id="KW-0032">Aminotransferase</keyword>
<dbReference type="GO" id="GO:0000271">
    <property type="term" value="P:polysaccharide biosynthetic process"/>
    <property type="evidence" value="ECO:0007669"/>
    <property type="project" value="TreeGrafter"/>
</dbReference>
<dbReference type="Gene3D" id="3.40.640.10">
    <property type="entry name" value="Type I PLP-dependent aspartate aminotransferase-like (Major domain)"/>
    <property type="match status" value="1"/>
</dbReference>
<dbReference type="EMBL" id="VSSQ01000321">
    <property type="protein sequence ID" value="MPL91138.1"/>
    <property type="molecule type" value="Genomic_DNA"/>
</dbReference>
<protein>
    <submittedName>
        <fullName evidence="2">dTDP-4-amino-4,6-dideoxy-D-glucose transaminase</fullName>
        <ecNumber evidence="2">2.6.1.33</ecNumber>
    </submittedName>
</protein>
<dbReference type="InterPro" id="IPR000653">
    <property type="entry name" value="DegT/StrS_aminotransferase"/>
</dbReference>